<keyword evidence="3" id="KW-1185">Reference proteome</keyword>
<feature type="non-terminal residue" evidence="2">
    <location>
        <position position="1"/>
    </location>
</feature>
<dbReference type="Gene3D" id="2.40.70.10">
    <property type="entry name" value="Acid Proteases"/>
    <property type="match status" value="1"/>
</dbReference>
<dbReference type="PANTHER" id="PTHR32108">
    <property type="entry name" value="DNA-DIRECTED RNA POLYMERASE SUBUNIT ALPHA"/>
    <property type="match status" value="1"/>
</dbReference>
<evidence type="ECO:0000313" key="3">
    <source>
        <dbReference type="Proteomes" id="UP000257109"/>
    </source>
</evidence>
<name>A0A371I985_MUCPR</name>
<feature type="region of interest" description="Disordered" evidence="1">
    <location>
        <begin position="1"/>
        <end position="51"/>
    </location>
</feature>
<dbReference type="SUPFAM" id="SSF56672">
    <property type="entry name" value="DNA/RNA polymerases"/>
    <property type="match status" value="1"/>
</dbReference>
<dbReference type="Gene3D" id="3.10.10.10">
    <property type="entry name" value="HIV Type 1 Reverse Transcriptase, subunit A, domain 1"/>
    <property type="match status" value="1"/>
</dbReference>
<dbReference type="InterPro" id="IPR043502">
    <property type="entry name" value="DNA/RNA_pol_sf"/>
</dbReference>
<comment type="caution">
    <text evidence="2">The sequence shown here is derived from an EMBL/GenBank/DDBJ whole genome shotgun (WGS) entry which is preliminary data.</text>
</comment>
<accession>A0A371I985</accession>
<dbReference type="OrthoDB" id="1736143at2759"/>
<protein>
    <submittedName>
        <fullName evidence="2">Uncharacterized protein</fullName>
    </submittedName>
</protein>
<dbReference type="InterPro" id="IPR021109">
    <property type="entry name" value="Peptidase_aspartic_dom_sf"/>
</dbReference>
<sequence length="657" mass="74139">MHHRLSQPNGRKNPFEPTERSRDHLSGVHCGKRYPAGDTTKPPAMKDNPASKVTNIAKTGGVTRSERIFTPESLRNKDPMHAKKDKAPEMPKRIVTEGGAIESLKLIYHSEYEMLDQLHKTLARVSLVSLLINSEGHHNLLLKVLNDAHVAQDIMPEKFEGIINNITASRHLSFFEDEIPTEGRSHNQPLHIVVKCDIYMIARVLIDNGSSLNVMPKATLDKLYSIGFTLKINSVVVKAFNGSKWEVMGEITLPICIGPMTFDITFQVMDIQPVYSCLLDGPWIHAVGAVPSSLHQKVKFIADQQLVSVMGEKELMISTPLPAEYVEGDEEALETSFKALEIVGTTSAEAKREGPKLSRTTIMAAKQGIGQRPIWHRRVSAIAGESWKILTRLHRGCRRKETRAESARQEMDTARPLLLSNANESHGQDEGEDPEEEALVEMERLLEQERPELQSGTKELETVNLDKEEEKREIRVGKQMSPGLKQRLVELLREYVDIFAWSYRDMLGLDTTIMEHKLPLIPNAIPVQQQLKRMKPKVPLKIKEKVEKQWNVGFLAMVEYPQWVANIMPVPKKDGKGEFKRQFPLASNRYVCGQHGPTRLLLLLGRLLQIPSNPDGQRRQGKNHLHHHVGNILLQSYALRAQQHPSDISKGHGDPIP</sequence>
<feature type="compositionally biased region" description="Basic and acidic residues" evidence="1">
    <location>
        <begin position="13"/>
        <end position="26"/>
    </location>
</feature>
<evidence type="ECO:0000313" key="2">
    <source>
        <dbReference type="EMBL" id="RDY11603.1"/>
    </source>
</evidence>
<feature type="compositionally biased region" description="Polar residues" evidence="1">
    <location>
        <begin position="1"/>
        <end position="10"/>
    </location>
</feature>
<evidence type="ECO:0000256" key="1">
    <source>
        <dbReference type="SAM" id="MobiDB-lite"/>
    </source>
</evidence>
<dbReference type="PANTHER" id="PTHR32108:SF9">
    <property type="entry name" value="REVERSE TRANSCRIPTASE RNASE H-LIKE DOMAIN-CONTAINING PROTEIN"/>
    <property type="match status" value="1"/>
</dbReference>
<gene>
    <name evidence="2" type="ORF">CR513_03703</name>
</gene>
<organism evidence="2 3">
    <name type="scientific">Mucuna pruriens</name>
    <name type="common">Velvet bean</name>
    <name type="synonym">Dolichos pruriens</name>
    <dbReference type="NCBI Taxonomy" id="157652"/>
    <lineage>
        <taxon>Eukaryota</taxon>
        <taxon>Viridiplantae</taxon>
        <taxon>Streptophyta</taxon>
        <taxon>Embryophyta</taxon>
        <taxon>Tracheophyta</taxon>
        <taxon>Spermatophyta</taxon>
        <taxon>Magnoliopsida</taxon>
        <taxon>eudicotyledons</taxon>
        <taxon>Gunneridae</taxon>
        <taxon>Pentapetalae</taxon>
        <taxon>rosids</taxon>
        <taxon>fabids</taxon>
        <taxon>Fabales</taxon>
        <taxon>Fabaceae</taxon>
        <taxon>Papilionoideae</taxon>
        <taxon>50 kb inversion clade</taxon>
        <taxon>NPAAA clade</taxon>
        <taxon>indigoferoid/millettioid clade</taxon>
        <taxon>Phaseoleae</taxon>
        <taxon>Mucuna</taxon>
    </lineage>
</organism>
<proteinExistence type="predicted"/>
<dbReference type="CDD" id="cd00303">
    <property type="entry name" value="retropepsin_like"/>
    <property type="match status" value="1"/>
</dbReference>
<reference evidence="2" key="1">
    <citation type="submission" date="2018-05" db="EMBL/GenBank/DDBJ databases">
        <title>Draft genome of Mucuna pruriens seed.</title>
        <authorList>
            <person name="Nnadi N.E."/>
            <person name="Vos R."/>
            <person name="Hasami M.H."/>
            <person name="Devisetty U.K."/>
            <person name="Aguiy J.C."/>
        </authorList>
    </citation>
    <scope>NUCLEOTIDE SEQUENCE [LARGE SCALE GENOMIC DNA]</scope>
    <source>
        <strain evidence="2">JCA_2017</strain>
    </source>
</reference>
<dbReference type="AlphaFoldDB" id="A0A371I985"/>
<dbReference type="Proteomes" id="UP000257109">
    <property type="component" value="Unassembled WGS sequence"/>
</dbReference>
<dbReference type="EMBL" id="QJKJ01000613">
    <property type="protein sequence ID" value="RDY11603.1"/>
    <property type="molecule type" value="Genomic_DNA"/>
</dbReference>